<accession>A0ACB9FRD5</accession>
<reference evidence="1 2" key="2">
    <citation type="journal article" date="2022" name="Mol. Ecol. Resour.">
        <title>The genomes of chicory, endive, great burdock and yacon provide insights into Asteraceae paleo-polyploidization history and plant inulin production.</title>
        <authorList>
            <person name="Fan W."/>
            <person name="Wang S."/>
            <person name="Wang H."/>
            <person name="Wang A."/>
            <person name="Jiang F."/>
            <person name="Liu H."/>
            <person name="Zhao H."/>
            <person name="Xu D."/>
            <person name="Zhang Y."/>
        </authorList>
    </citation>
    <scope>NUCLEOTIDE SEQUENCE [LARGE SCALE GENOMIC DNA]</scope>
    <source>
        <strain evidence="2">cv. Yunnan</strain>
        <tissue evidence="1">Leaves</tissue>
    </source>
</reference>
<proteinExistence type="predicted"/>
<keyword evidence="2" id="KW-1185">Reference proteome</keyword>
<organism evidence="1 2">
    <name type="scientific">Smallanthus sonchifolius</name>
    <dbReference type="NCBI Taxonomy" id="185202"/>
    <lineage>
        <taxon>Eukaryota</taxon>
        <taxon>Viridiplantae</taxon>
        <taxon>Streptophyta</taxon>
        <taxon>Embryophyta</taxon>
        <taxon>Tracheophyta</taxon>
        <taxon>Spermatophyta</taxon>
        <taxon>Magnoliopsida</taxon>
        <taxon>eudicotyledons</taxon>
        <taxon>Gunneridae</taxon>
        <taxon>Pentapetalae</taxon>
        <taxon>asterids</taxon>
        <taxon>campanulids</taxon>
        <taxon>Asterales</taxon>
        <taxon>Asteraceae</taxon>
        <taxon>Asteroideae</taxon>
        <taxon>Heliantheae alliance</taxon>
        <taxon>Millerieae</taxon>
        <taxon>Smallanthus</taxon>
    </lineage>
</organism>
<sequence>MGGKDVVRIVHIRLLPSAFWSSNQPPSNISNRHLLCKRLSHICYVQRDIKIPAKKNVKISLSSNSVKS</sequence>
<protein>
    <submittedName>
        <fullName evidence="1">Uncharacterized protein</fullName>
    </submittedName>
</protein>
<name>A0ACB9FRD5_9ASTR</name>
<evidence type="ECO:0000313" key="2">
    <source>
        <dbReference type="Proteomes" id="UP001056120"/>
    </source>
</evidence>
<comment type="caution">
    <text evidence="1">The sequence shown here is derived from an EMBL/GenBank/DDBJ whole genome shotgun (WGS) entry which is preliminary data.</text>
</comment>
<gene>
    <name evidence="1" type="ORF">L1987_47907</name>
</gene>
<evidence type="ECO:0000313" key="1">
    <source>
        <dbReference type="EMBL" id="KAI3773380.1"/>
    </source>
</evidence>
<reference evidence="2" key="1">
    <citation type="journal article" date="2022" name="Mol. Ecol. Resour.">
        <title>The genomes of chicory, endive, great burdock and yacon provide insights into Asteraceae palaeo-polyploidization history and plant inulin production.</title>
        <authorList>
            <person name="Fan W."/>
            <person name="Wang S."/>
            <person name="Wang H."/>
            <person name="Wang A."/>
            <person name="Jiang F."/>
            <person name="Liu H."/>
            <person name="Zhao H."/>
            <person name="Xu D."/>
            <person name="Zhang Y."/>
        </authorList>
    </citation>
    <scope>NUCLEOTIDE SEQUENCE [LARGE SCALE GENOMIC DNA]</scope>
    <source>
        <strain evidence="2">cv. Yunnan</strain>
    </source>
</reference>
<dbReference type="EMBL" id="CM042033">
    <property type="protein sequence ID" value="KAI3773380.1"/>
    <property type="molecule type" value="Genomic_DNA"/>
</dbReference>
<dbReference type="Proteomes" id="UP001056120">
    <property type="component" value="Linkage Group LG16"/>
</dbReference>